<keyword evidence="3" id="KW-1185">Reference proteome</keyword>
<dbReference type="CDD" id="cd02440">
    <property type="entry name" value="AdoMet_MTases"/>
    <property type="match status" value="1"/>
</dbReference>
<proteinExistence type="predicted"/>
<protein>
    <recommendedName>
        <fullName evidence="1">Methyltransferase domain-containing protein</fullName>
    </recommendedName>
</protein>
<name>A0ABN8QBA8_9CNID</name>
<dbReference type="Proteomes" id="UP001159405">
    <property type="component" value="Unassembled WGS sequence"/>
</dbReference>
<dbReference type="SUPFAM" id="SSF53335">
    <property type="entry name" value="S-adenosyl-L-methionine-dependent methyltransferases"/>
    <property type="match status" value="1"/>
</dbReference>
<dbReference type="InterPro" id="IPR041698">
    <property type="entry name" value="Methyltransf_25"/>
</dbReference>
<gene>
    <name evidence="2" type="ORF">PLOB_00004335</name>
</gene>
<reference evidence="2 3" key="1">
    <citation type="submission" date="2022-05" db="EMBL/GenBank/DDBJ databases">
        <authorList>
            <consortium name="Genoscope - CEA"/>
            <person name="William W."/>
        </authorList>
    </citation>
    <scope>NUCLEOTIDE SEQUENCE [LARGE SCALE GENOMIC DNA]</scope>
</reference>
<dbReference type="EMBL" id="CALNXK010000119">
    <property type="protein sequence ID" value="CAH3161151.1"/>
    <property type="molecule type" value="Genomic_DNA"/>
</dbReference>
<dbReference type="Pfam" id="PF13649">
    <property type="entry name" value="Methyltransf_25"/>
    <property type="match status" value="1"/>
</dbReference>
<dbReference type="InterPro" id="IPR029063">
    <property type="entry name" value="SAM-dependent_MTases_sf"/>
</dbReference>
<dbReference type="Gene3D" id="3.40.50.150">
    <property type="entry name" value="Vaccinia Virus protein VP39"/>
    <property type="match status" value="1"/>
</dbReference>
<evidence type="ECO:0000313" key="3">
    <source>
        <dbReference type="Proteomes" id="UP001159405"/>
    </source>
</evidence>
<evidence type="ECO:0000313" key="2">
    <source>
        <dbReference type="EMBL" id="CAH3161151.1"/>
    </source>
</evidence>
<comment type="caution">
    <text evidence="2">The sequence shown here is derived from an EMBL/GenBank/DDBJ whole genome shotgun (WGS) entry which is preliminary data.</text>
</comment>
<sequence>MKTSKYQSPDFLVPELQKAIENTLPTLDKDAVQILDIGAGSGMIGEKLRERGFTNLVAIDLSPKMLALAEKKNIYKAMVCDSLYNWRQHFAIGQFDAAVSCSVFTPGQLKPKAFDEIISLIKPGKFFLHNC</sequence>
<evidence type="ECO:0000259" key="1">
    <source>
        <dbReference type="Pfam" id="PF13649"/>
    </source>
</evidence>
<accession>A0ABN8QBA8</accession>
<organism evidence="2 3">
    <name type="scientific">Porites lobata</name>
    <dbReference type="NCBI Taxonomy" id="104759"/>
    <lineage>
        <taxon>Eukaryota</taxon>
        <taxon>Metazoa</taxon>
        <taxon>Cnidaria</taxon>
        <taxon>Anthozoa</taxon>
        <taxon>Hexacorallia</taxon>
        <taxon>Scleractinia</taxon>
        <taxon>Fungiina</taxon>
        <taxon>Poritidae</taxon>
        <taxon>Porites</taxon>
    </lineage>
</organism>
<dbReference type="PANTHER" id="PTHR43591">
    <property type="entry name" value="METHYLTRANSFERASE"/>
    <property type="match status" value="1"/>
</dbReference>
<dbReference type="PANTHER" id="PTHR43591:SF110">
    <property type="entry name" value="RHODANESE DOMAIN-CONTAINING PROTEIN"/>
    <property type="match status" value="1"/>
</dbReference>
<feature type="domain" description="Methyltransferase" evidence="1">
    <location>
        <begin position="34"/>
        <end position="124"/>
    </location>
</feature>